<evidence type="ECO:0000256" key="7">
    <source>
        <dbReference type="SAM" id="Coils"/>
    </source>
</evidence>
<dbReference type="GO" id="GO:0005524">
    <property type="term" value="F:ATP binding"/>
    <property type="evidence" value="ECO:0007669"/>
    <property type="project" value="UniProtKB-UniRule"/>
</dbReference>
<protein>
    <recommendedName>
        <fullName evidence="6">Kinesin-like protein</fullName>
    </recommendedName>
</protein>
<dbReference type="PANTHER" id="PTHR47972">
    <property type="entry name" value="KINESIN-LIKE PROTEIN KLP-3"/>
    <property type="match status" value="1"/>
</dbReference>
<evidence type="ECO:0000256" key="1">
    <source>
        <dbReference type="ARBA" id="ARBA00004245"/>
    </source>
</evidence>
<comment type="caution">
    <text evidence="9">The sequence shown here is derived from an EMBL/GenBank/DDBJ whole genome shotgun (WGS) entry which is preliminary data.</text>
</comment>
<dbReference type="InterPro" id="IPR019821">
    <property type="entry name" value="Kinesin_motor_CS"/>
</dbReference>
<dbReference type="PANTHER" id="PTHR47972:SF28">
    <property type="entry name" value="KINESIN-LIKE PROTEIN KLP-3"/>
    <property type="match status" value="1"/>
</dbReference>
<keyword evidence="6" id="KW-0493">Microtubule</keyword>
<keyword evidence="5 6" id="KW-0505">Motor protein</keyword>
<dbReference type="GO" id="GO:0003777">
    <property type="term" value="F:microtubule motor activity"/>
    <property type="evidence" value="ECO:0007669"/>
    <property type="project" value="InterPro"/>
</dbReference>
<evidence type="ECO:0000256" key="6">
    <source>
        <dbReference type="RuleBase" id="RU000394"/>
    </source>
</evidence>
<dbReference type="Proteomes" id="UP000614601">
    <property type="component" value="Unassembled WGS sequence"/>
</dbReference>
<evidence type="ECO:0000313" key="9">
    <source>
        <dbReference type="EMBL" id="CAD5212763.1"/>
    </source>
</evidence>
<keyword evidence="10" id="KW-1185">Reference proteome</keyword>
<dbReference type="InterPro" id="IPR001752">
    <property type="entry name" value="Kinesin_motor_dom"/>
</dbReference>
<evidence type="ECO:0000256" key="4">
    <source>
        <dbReference type="ARBA" id="ARBA00023212"/>
    </source>
</evidence>
<dbReference type="PROSITE" id="PS00411">
    <property type="entry name" value="KINESIN_MOTOR_1"/>
    <property type="match status" value="1"/>
</dbReference>
<dbReference type="EMBL" id="CAJFDH010000002">
    <property type="protein sequence ID" value="CAD5212763.1"/>
    <property type="molecule type" value="Genomic_DNA"/>
</dbReference>
<evidence type="ECO:0000256" key="2">
    <source>
        <dbReference type="ARBA" id="ARBA00022741"/>
    </source>
</evidence>
<feature type="coiled-coil region" evidence="7">
    <location>
        <begin position="30"/>
        <end position="68"/>
    </location>
</feature>
<comment type="similarity">
    <text evidence="5 6">Belongs to the TRAFAC class myosin-kinesin ATPase superfamily. Kinesin family.</text>
</comment>
<keyword evidence="4" id="KW-0206">Cytoskeleton</keyword>
<dbReference type="GO" id="GO:0007018">
    <property type="term" value="P:microtubule-based movement"/>
    <property type="evidence" value="ECO:0007669"/>
    <property type="project" value="InterPro"/>
</dbReference>
<proteinExistence type="inferred from homology"/>
<evidence type="ECO:0000256" key="3">
    <source>
        <dbReference type="ARBA" id="ARBA00022840"/>
    </source>
</evidence>
<dbReference type="SUPFAM" id="SSF52540">
    <property type="entry name" value="P-loop containing nucleoside triphosphate hydrolases"/>
    <property type="match status" value="1"/>
</dbReference>
<dbReference type="InterPro" id="IPR027640">
    <property type="entry name" value="Kinesin-like_fam"/>
</dbReference>
<dbReference type="Gene3D" id="3.40.850.10">
    <property type="entry name" value="Kinesin motor domain"/>
    <property type="match status" value="1"/>
</dbReference>
<keyword evidence="4" id="KW-0963">Cytoplasm</keyword>
<name>A0A811KAI4_9BILA</name>
<feature type="domain" description="Kinesin motor" evidence="8">
    <location>
        <begin position="233"/>
        <end position="547"/>
    </location>
</feature>
<dbReference type="InterPro" id="IPR027417">
    <property type="entry name" value="P-loop_NTPase"/>
</dbReference>
<dbReference type="Pfam" id="PF00225">
    <property type="entry name" value="Kinesin"/>
    <property type="match status" value="1"/>
</dbReference>
<dbReference type="Proteomes" id="UP000783686">
    <property type="component" value="Unassembled WGS sequence"/>
</dbReference>
<evidence type="ECO:0000313" key="10">
    <source>
        <dbReference type="Proteomes" id="UP000614601"/>
    </source>
</evidence>
<evidence type="ECO:0000256" key="5">
    <source>
        <dbReference type="PROSITE-ProRule" id="PRU00283"/>
    </source>
</evidence>
<comment type="subcellular location">
    <subcellularLocation>
        <location evidence="1">Cytoplasm</location>
        <location evidence="1">Cytoskeleton</location>
    </subcellularLocation>
</comment>
<keyword evidence="3 5" id="KW-0067">ATP-binding</keyword>
<dbReference type="AlphaFoldDB" id="A0A811KAI4"/>
<dbReference type="EMBL" id="CAJFCW020000002">
    <property type="protein sequence ID" value="CAG9097513.1"/>
    <property type="molecule type" value="Genomic_DNA"/>
</dbReference>
<evidence type="ECO:0000259" key="8">
    <source>
        <dbReference type="PROSITE" id="PS50067"/>
    </source>
</evidence>
<dbReference type="GO" id="GO:0005874">
    <property type="term" value="C:microtubule"/>
    <property type="evidence" value="ECO:0007669"/>
    <property type="project" value="UniProtKB-KW"/>
</dbReference>
<dbReference type="InterPro" id="IPR036961">
    <property type="entry name" value="Kinesin_motor_dom_sf"/>
</dbReference>
<keyword evidence="2 5" id="KW-0547">Nucleotide-binding</keyword>
<sequence>MATELLTNMFDNTPTTELNSKDHWIRLEQLQRHSEDKDSLIRNLETIIDELEGELGFLRKKHNESEELLDEDGNKRVLKGISYLSVDFGRLSAENLELRSQLRQAHLELRMIREKNMKTMHYSTLPISVDSAIQTDTESWSGATTPSIPADPISDETQLLALRQQLQLINEENSNLTLFAKDLKRELNDTFENLRCSLAMEIPKHFSKIQKRFQEEVELRRALHNALIELRGNIRVFCRVKPGPSGVVTLDPLDVDVITINIDNTNKRFLFDKIFGQEASQADVFDEVSPLVQSCLDGKNVSIFAYGHTGSGKTFTMEGPESDPGISRRVGQEIFALLEEKSEYIECNVTASIIEIYNEKIRDLLESDSTSSQKVQVRTDSEGRAEVRGVQRVEISSVKDLHELIKIGHKNRSTATTALNEASSRSHALVMLTLKMTDKDSGNEWTGRLNLVDLAGSERVARSQVVGAQLNEAKFINKSLSELGNVVLALRKNLPHVPFRNCLLTRILEDSLVGDSKTLLILQVTTDESSAKETLSSLNFAEKISNITRRPKCAAVQRRSNLV</sequence>
<dbReference type="GO" id="GO:0008017">
    <property type="term" value="F:microtubule binding"/>
    <property type="evidence" value="ECO:0007669"/>
    <property type="project" value="InterPro"/>
</dbReference>
<accession>A0A811KAI4</accession>
<feature type="binding site" evidence="5">
    <location>
        <begin position="307"/>
        <end position="314"/>
    </location>
    <ligand>
        <name>ATP</name>
        <dbReference type="ChEBI" id="CHEBI:30616"/>
    </ligand>
</feature>
<gene>
    <name evidence="9" type="ORF">BOKJ2_LOCUS4564</name>
</gene>
<reference evidence="9" key="1">
    <citation type="submission" date="2020-09" db="EMBL/GenBank/DDBJ databases">
        <authorList>
            <person name="Kikuchi T."/>
        </authorList>
    </citation>
    <scope>NUCLEOTIDE SEQUENCE</scope>
    <source>
        <strain evidence="9">SH1</strain>
    </source>
</reference>
<dbReference type="PROSITE" id="PS50067">
    <property type="entry name" value="KINESIN_MOTOR_2"/>
    <property type="match status" value="1"/>
</dbReference>
<dbReference type="SMART" id="SM00129">
    <property type="entry name" value="KISc"/>
    <property type="match status" value="1"/>
</dbReference>
<dbReference type="PRINTS" id="PR00380">
    <property type="entry name" value="KINESINHEAVY"/>
</dbReference>
<keyword evidence="7" id="KW-0175">Coiled coil</keyword>
<dbReference type="OrthoDB" id="3176171at2759"/>
<organism evidence="9 10">
    <name type="scientific">Bursaphelenchus okinawaensis</name>
    <dbReference type="NCBI Taxonomy" id="465554"/>
    <lineage>
        <taxon>Eukaryota</taxon>
        <taxon>Metazoa</taxon>
        <taxon>Ecdysozoa</taxon>
        <taxon>Nematoda</taxon>
        <taxon>Chromadorea</taxon>
        <taxon>Rhabditida</taxon>
        <taxon>Tylenchina</taxon>
        <taxon>Tylenchomorpha</taxon>
        <taxon>Aphelenchoidea</taxon>
        <taxon>Aphelenchoididae</taxon>
        <taxon>Bursaphelenchus</taxon>
    </lineage>
</organism>